<comment type="caution">
    <text evidence="2">The sequence shown here is derived from an EMBL/GenBank/DDBJ whole genome shotgun (WGS) entry which is preliminary data.</text>
</comment>
<evidence type="ECO:0000313" key="2">
    <source>
        <dbReference type="EMBL" id="PAX49817.1"/>
    </source>
</evidence>
<dbReference type="EMBL" id="NTFS01000521">
    <property type="protein sequence ID" value="PAX49817.1"/>
    <property type="molecule type" value="Genomic_DNA"/>
</dbReference>
<feature type="transmembrane region" description="Helical" evidence="1">
    <location>
        <begin position="36"/>
        <end position="55"/>
    </location>
</feature>
<dbReference type="RefSeq" id="WP_095724701.1">
    <property type="nucleotide sequence ID" value="NZ_NTFS01000521.1"/>
</dbReference>
<keyword evidence="1" id="KW-0472">Membrane</keyword>
<reference evidence="2 3" key="1">
    <citation type="submission" date="2017-08" db="EMBL/GenBank/DDBJ databases">
        <title>Draft genome sequence of filamentous cyanobacterium Calothrix elsteri CCALA 953.</title>
        <authorList>
            <person name="Gagunashvili A.N."/>
            <person name="Elster J."/>
            <person name="Andresson O.S."/>
        </authorList>
    </citation>
    <scope>NUCLEOTIDE SEQUENCE [LARGE SCALE GENOMIC DNA]</scope>
    <source>
        <strain evidence="2 3">CCALA 953</strain>
    </source>
</reference>
<keyword evidence="1" id="KW-1133">Transmembrane helix</keyword>
<protein>
    <recommendedName>
        <fullName evidence="4">Membrane transport protein MMPL domain-containing protein</fullName>
    </recommendedName>
</protein>
<keyword evidence="1" id="KW-0812">Transmembrane</keyword>
<organism evidence="2 3">
    <name type="scientific">Brunnivagina elsteri CCALA 953</name>
    <dbReference type="NCBI Taxonomy" id="987040"/>
    <lineage>
        <taxon>Bacteria</taxon>
        <taxon>Bacillati</taxon>
        <taxon>Cyanobacteriota</taxon>
        <taxon>Cyanophyceae</taxon>
        <taxon>Nostocales</taxon>
        <taxon>Calotrichaceae</taxon>
        <taxon>Brunnivagina</taxon>
    </lineage>
</organism>
<evidence type="ECO:0008006" key="4">
    <source>
        <dbReference type="Google" id="ProtNLM"/>
    </source>
</evidence>
<name>A0A2A2TAV1_9CYAN</name>
<sequence length="84" mass="9007">MYISPRTAFTRNSLVSVGTGTITLVILLIAPLGLAAVIINTLLVTVATFTVSTIADRVLLWLEPGQKAEVLGNSRSGRLGRRRD</sequence>
<dbReference type="NCBIfam" id="NF040558">
    <property type="entry name" value="CAS_Csx18"/>
    <property type="match status" value="1"/>
</dbReference>
<accession>A0A2A2TAV1</accession>
<dbReference type="OrthoDB" id="574339at2"/>
<keyword evidence="3" id="KW-1185">Reference proteome</keyword>
<proteinExistence type="predicted"/>
<dbReference type="AlphaFoldDB" id="A0A2A2TAV1"/>
<evidence type="ECO:0000256" key="1">
    <source>
        <dbReference type="SAM" id="Phobius"/>
    </source>
</evidence>
<gene>
    <name evidence="2" type="ORF">CK510_27610</name>
</gene>
<dbReference type="Proteomes" id="UP000218238">
    <property type="component" value="Unassembled WGS sequence"/>
</dbReference>
<evidence type="ECO:0000313" key="3">
    <source>
        <dbReference type="Proteomes" id="UP000218238"/>
    </source>
</evidence>
<feature type="transmembrane region" description="Helical" evidence="1">
    <location>
        <begin position="12"/>
        <end position="30"/>
    </location>
</feature>